<dbReference type="SUPFAM" id="SSF89095">
    <property type="entry name" value="GatB/YqeY motif"/>
    <property type="match status" value="1"/>
</dbReference>
<dbReference type="PANTHER" id="PTHR28055:SF1">
    <property type="entry name" value="ALTERED INHERITANCE OF MITOCHONDRIA PROTEIN 41, MITOCHONDRIAL"/>
    <property type="match status" value="1"/>
</dbReference>
<dbReference type="Pfam" id="PF09424">
    <property type="entry name" value="YqeY"/>
    <property type="match status" value="1"/>
</dbReference>
<dbReference type="InterPro" id="IPR042184">
    <property type="entry name" value="YqeY/Aim41_N"/>
</dbReference>
<name>A0A3B0RHB9_9ZZZZ</name>
<proteinExistence type="predicted"/>
<dbReference type="AlphaFoldDB" id="A0A3B0RHB9"/>
<dbReference type="PANTHER" id="PTHR28055">
    <property type="entry name" value="ALTERED INHERITANCE OF MITOCHONDRIA PROTEIN 41, MITOCHONDRIAL"/>
    <property type="match status" value="1"/>
</dbReference>
<evidence type="ECO:0000313" key="1">
    <source>
        <dbReference type="EMBL" id="VAV91207.1"/>
    </source>
</evidence>
<dbReference type="Gene3D" id="1.10.1510.10">
    <property type="entry name" value="Uncharacterised protein YqeY/AIM41 PF09424, N-terminal domain"/>
    <property type="match status" value="1"/>
</dbReference>
<accession>A0A3B0RHB9</accession>
<protein>
    <submittedName>
        <fullName evidence="1">Transamidase GatB domain protein</fullName>
    </submittedName>
</protein>
<dbReference type="InterPro" id="IPR019004">
    <property type="entry name" value="YqeY/Aim41"/>
</dbReference>
<organism evidence="1">
    <name type="scientific">hydrothermal vent metagenome</name>
    <dbReference type="NCBI Taxonomy" id="652676"/>
    <lineage>
        <taxon>unclassified sequences</taxon>
        <taxon>metagenomes</taxon>
        <taxon>ecological metagenomes</taxon>
    </lineage>
</organism>
<dbReference type="Gene3D" id="1.10.10.410">
    <property type="match status" value="1"/>
</dbReference>
<dbReference type="InterPro" id="IPR003789">
    <property type="entry name" value="Asn/Gln_tRNA_amidoTrase-B-like"/>
</dbReference>
<dbReference type="InterPro" id="IPR023168">
    <property type="entry name" value="GatB_Yqey_C_2"/>
</dbReference>
<sequence length="152" mass="17075">MSYRDEIQTQMKEAMKAKDTIRLSTIRLIMAAIKDRDIAARTKDQCQGCGDEMILDILAKMRKQREESVDIYEKAARLDLAERERAEIAVIASFMPKQMSQDELQTAARDVVEELQAAGLKDMGRCMGLLKQRYAGRMDFGKAGAALKAILG</sequence>
<reference evidence="1" key="1">
    <citation type="submission" date="2018-06" db="EMBL/GenBank/DDBJ databases">
        <authorList>
            <person name="Zhirakovskaya E."/>
        </authorList>
    </citation>
    <scope>NUCLEOTIDE SEQUENCE</scope>
</reference>
<gene>
    <name evidence="1" type="ORF">MNBD_ALPHA06-126</name>
</gene>
<dbReference type="EMBL" id="UOEE01000123">
    <property type="protein sequence ID" value="VAV91207.1"/>
    <property type="molecule type" value="Genomic_DNA"/>
</dbReference>
<dbReference type="GO" id="GO:0016884">
    <property type="term" value="F:carbon-nitrogen ligase activity, with glutamine as amido-N-donor"/>
    <property type="evidence" value="ECO:0007669"/>
    <property type="project" value="InterPro"/>
</dbReference>